<dbReference type="AlphaFoldDB" id="C0EP54"/>
<protein>
    <recommendedName>
        <fullName evidence="1">Antirepressor protein ant N-terminal domain-containing protein</fullName>
    </recommendedName>
</protein>
<accession>C0EP54</accession>
<dbReference type="EMBL" id="ACEN01000080">
    <property type="protein sequence ID" value="EEG33178.1"/>
    <property type="molecule type" value="Genomic_DNA"/>
</dbReference>
<reference evidence="2 3" key="1">
    <citation type="submission" date="2009-01" db="EMBL/GenBank/DDBJ databases">
        <authorList>
            <person name="Fulton L."/>
            <person name="Clifton S."/>
            <person name="Chinwalla A.T."/>
            <person name="Mitreva M."/>
            <person name="Sodergren E."/>
            <person name="Weinstock G."/>
            <person name="Clifton S."/>
            <person name="Dooling D.J."/>
            <person name="Fulton B."/>
            <person name="Minx P."/>
            <person name="Pepin K.H."/>
            <person name="Johnson M."/>
            <person name="Bhonagiri V."/>
            <person name="Nash W.E."/>
            <person name="Mardis E.R."/>
            <person name="Wilson R.K."/>
        </authorList>
    </citation>
    <scope>NUCLEOTIDE SEQUENCE [LARGE SCALE GENOMIC DNA]</scope>
    <source>
        <strain evidence="2 3">NRL30031/H210</strain>
    </source>
</reference>
<feature type="domain" description="Antirepressor protein ant N-terminal" evidence="1">
    <location>
        <begin position="30"/>
        <end position="139"/>
    </location>
</feature>
<dbReference type="Proteomes" id="UP000004457">
    <property type="component" value="Unassembled WGS sequence"/>
</dbReference>
<sequence>MFRFSNLAAAQLGQNFEIKTRKLQMNQVQNISFHGQTVSVFSQNNQHYVAMKPICENIGLQWEAQLKRIQRNAILNTAMSMMDTPSNGGKQKTACLPIDYLNGWLFGVDAKRVKPEIRERLLTYQRECFRVLNNHFNQPKQTIKLPAPANADIVATRAEMHSILNAIQAASVNSFVDTYGSWDAKIRGMVGNRLHDLDFYQLSSLIQKLINELPKYILEKHPVILRRIKEERYDLNRPSEKPLDAKPKTDPSDRDEILIELAGRPIVAGVNCPVEPFGLGASRSKQAESLPAMLAAEEKKQLPAPVVVKAADSSNAQCRKREIAENHNSAIARLLTYDGDTSTIQLAECAAANEIVNLAKIVSDAHENFMFCKENQNQTDDNFKCAMLELTRLQNTIMELICC</sequence>
<gene>
    <name evidence="2" type="ORF">NEIFLAOT_01744</name>
</gene>
<evidence type="ECO:0000313" key="3">
    <source>
        <dbReference type="Proteomes" id="UP000004457"/>
    </source>
</evidence>
<keyword evidence="3" id="KW-1185">Reference proteome</keyword>
<proteinExistence type="predicted"/>
<organism evidence="2 3">
    <name type="scientific">Neisseria flavescens NRL30031/H210</name>
    <dbReference type="NCBI Taxonomy" id="546264"/>
    <lineage>
        <taxon>Bacteria</taxon>
        <taxon>Pseudomonadati</taxon>
        <taxon>Pseudomonadota</taxon>
        <taxon>Betaproteobacteria</taxon>
        <taxon>Neisseriales</taxon>
        <taxon>Neisseriaceae</taxon>
        <taxon>Neisseria</taxon>
    </lineage>
</organism>
<name>C0EP54_NEIFL</name>
<dbReference type="Pfam" id="PF10547">
    <property type="entry name" value="P22_AR_N"/>
    <property type="match status" value="1"/>
</dbReference>
<dbReference type="eggNOG" id="COG3378">
    <property type="taxonomic scope" value="Bacteria"/>
</dbReference>
<dbReference type="InterPro" id="IPR018875">
    <property type="entry name" value="Antirepressor_Ant_N"/>
</dbReference>
<comment type="caution">
    <text evidence="2">The sequence shown here is derived from an EMBL/GenBank/DDBJ whole genome shotgun (WGS) entry which is preliminary data.</text>
</comment>
<dbReference type="PRINTS" id="PR01994">
    <property type="entry name" value="ANTIREPRESSR"/>
</dbReference>
<evidence type="ECO:0000313" key="2">
    <source>
        <dbReference type="EMBL" id="EEG33178.1"/>
    </source>
</evidence>
<evidence type="ECO:0000259" key="1">
    <source>
        <dbReference type="Pfam" id="PF10547"/>
    </source>
</evidence>